<feature type="region of interest" description="Disordered" evidence="8">
    <location>
        <begin position="535"/>
        <end position="668"/>
    </location>
</feature>
<dbReference type="Proteomes" id="UP001218188">
    <property type="component" value="Unassembled WGS sequence"/>
</dbReference>
<dbReference type="Pfam" id="PF00498">
    <property type="entry name" value="FHA"/>
    <property type="match status" value="1"/>
</dbReference>
<feature type="compositionally biased region" description="Basic residues" evidence="8">
    <location>
        <begin position="613"/>
        <end position="622"/>
    </location>
</feature>
<feature type="compositionally biased region" description="Low complexity" evidence="8">
    <location>
        <begin position="592"/>
        <end position="603"/>
    </location>
</feature>
<evidence type="ECO:0000259" key="10">
    <source>
        <dbReference type="PROSITE" id="PS50011"/>
    </source>
</evidence>
<proteinExistence type="inferred from homology"/>
<evidence type="ECO:0000256" key="6">
    <source>
        <dbReference type="ARBA" id="ARBA00022840"/>
    </source>
</evidence>
<feature type="compositionally biased region" description="Polar residues" evidence="8">
    <location>
        <begin position="1"/>
        <end position="15"/>
    </location>
</feature>
<dbReference type="SMART" id="SM00240">
    <property type="entry name" value="FHA"/>
    <property type="match status" value="1"/>
</dbReference>
<evidence type="ECO:0000256" key="5">
    <source>
        <dbReference type="ARBA" id="ARBA00022777"/>
    </source>
</evidence>
<keyword evidence="5 11" id="KW-0418">Kinase</keyword>
<evidence type="ECO:0000256" key="2">
    <source>
        <dbReference type="ARBA" id="ARBA00022527"/>
    </source>
</evidence>
<dbReference type="InterPro" id="IPR008984">
    <property type="entry name" value="SMAD_FHA_dom_sf"/>
</dbReference>
<dbReference type="Gene3D" id="1.10.510.10">
    <property type="entry name" value="Transferase(Phosphotransferase) domain 1"/>
    <property type="match status" value="1"/>
</dbReference>
<name>A0AAD6SJA9_9AGAR</name>
<dbReference type="PROSITE" id="PS50006">
    <property type="entry name" value="FHA_DOMAIN"/>
    <property type="match status" value="1"/>
</dbReference>
<evidence type="ECO:0000259" key="9">
    <source>
        <dbReference type="PROSITE" id="PS50006"/>
    </source>
</evidence>
<keyword evidence="2" id="KW-0723">Serine/threonine-protein kinase</keyword>
<keyword evidence="12" id="KW-1185">Reference proteome</keyword>
<evidence type="ECO:0000313" key="12">
    <source>
        <dbReference type="Proteomes" id="UP001218188"/>
    </source>
</evidence>
<dbReference type="PANTHER" id="PTHR24345">
    <property type="entry name" value="SERINE/THREONINE-PROTEIN KINASE PLK"/>
    <property type="match status" value="1"/>
</dbReference>
<dbReference type="PANTHER" id="PTHR24345:SF91">
    <property type="entry name" value="SERINE_THREONINE-PROTEIN KINASE PLK4"/>
    <property type="match status" value="1"/>
</dbReference>
<feature type="domain" description="FHA" evidence="9">
    <location>
        <begin position="50"/>
        <end position="103"/>
    </location>
</feature>
<feature type="compositionally biased region" description="Polar residues" evidence="8">
    <location>
        <begin position="463"/>
        <end position="482"/>
    </location>
</feature>
<gene>
    <name evidence="11" type="ORF">C8F04DRAFT_1290857</name>
</gene>
<organism evidence="11 12">
    <name type="scientific">Mycena alexandri</name>
    <dbReference type="NCBI Taxonomy" id="1745969"/>
    <lineage>
        <taxon>Eukaryota</taxon>
        <taxon>Fungi</taxon>
        <taxon>Dikarya</taxon>
        <taxon>Basidiomycota</taxon>
        <taxon>Agaricomycotina</taxon>
        <taxon>Agaricomycetes</taxon>
        <taxon>Agaricomycetidae</taxon>
        <taxon>Agaricales</taxon>
        <taxon>Marasmiineae</taxon>
        <taxon>Mycenaceae</taxon>
        <taxon>Mycena</taxon>
    </lineage>
</organism>
<dbReference type="Pfam" id="PF00069">
    <property type="entry name" value="Pkinase"/>
    <property type="match status" value="1"/>
</dbReference>
<evidence type="ECO:0000256" key="1">
    <source>
        <dbReference type="ARBA" id="ARBA00005575"/>
    </source>
</evidence>
<keyword evidence="3" id="KW-0808">Transferase</keyword>
<evidence type="ECO:0000313" key="11">
    <source>
        <dbReference type="EMBL" id="KAJ7028574.1"/>
    </source>
</evidence>
<evidence type="ECO:0000256" key="3">
    <source>
        <dbReference type="ARBA" id="ARBA00022679"/>
    </source>
</evidence>
<feature type="domain" description="Protein kinase" evidence="10">
    <location>
        <begin position="151"/>
        <end position="446"/>
    </location>
</feature>
<dbReference type="AlphaFoldDB" id="A0AAD6SJA9"/>
<keyword evidence="4 7" id="KW-0547">Nucleotide-binding</keyword>
<keyword evidence="6 7" id="KW-0067">ATP-binding</keyword>
<dbReference type="PROSITE" id="PS00108">
    <property type="entry name" value="PROTEIN_KINASE_ST"/>
    <property type="match status" value="1"/>
</dbReference>
<dbReference type="SUPFAM" id="SSF56112">
    <property type="entry name" value="Protein kinase-like (PK-like)"/>
    <property type="match status" value="1"/>
</dbReference>
<protein>
    <submittedName>
        <fullName evidence="11">Kinase-like domain-containing protein</fullName>
    </submittedName>
</protein>
<dbReference type="PROSITE" id="PS00107">
    <property type="entry name" value="PROTEIN_KINASE_ATP"/>
    <property type="match status" value="1"/>
</dbReference>
<dbReference type="InterPro" id="IPR000253">
    <property type="entry name" value="FHA_dom"/>
</dbReference>
<feature type="compositionally biased region" description="Basic residues" evidence="8">
    <location>
        <begin position="658"/>
        <end position="668"/>
    </location>
</feature>
<dbReference type="SMART" id="SM00220">
    <property type="entry name" value="S_TKc"/>
    <property type="match status" value="1"/>
</dbReference>
<sequence length="668" mass="74104">LDDENNTQPLSQSKQPSKRDDSEDLDAWGLLIPCTPGIERQRFLKTNLEIKIGRDPKNNVVLPWKCVSALHAVITWNGEIGGSSVVTIMDKSSNGTYLNDKMIGKEGTRVLAQGVEVSFGPVRDTGKENRPEYRYTYRDLASERRDVHKKYDFAIELGQGTFARVYKALEKGTSKWVAVKVIPQVIPAQRAKTMRFNLSPAGEATAFREITIMRSLRHPNICEFLDHFENPDKSIDIVLEFVEGGASWQAPSLPHYITNMHLGDRLSCHVTYQLCKAVAFIHKHNITHRDLKPENILLTPDKPPIVKIADFGLAKLVDDVTALRTIVGTKVFMAPEIVTRLSTDSPYTNLVDSWSMGVILFLMFTGKTPFPTSVTALEIKSLMINRLIEWQHLDERRDIGINGMRQIPHFCSSFNPTAGTDFVRQLLRFEPQNRMAIASVDEHPWLLEHRPTYEIQYPDELESGNQPLTRTPSLSNSGLNSQSERSYRVALARAATEDPYADDFLQMPQPQPNVPQLRASPFVELAVGIEVPGRVGQRAGTNSNTERSRPKLLEPYTPDSEDARLYAPADVAGPSTVGGAPKRTFAEMHTDGSSPLTSLASSPSPSPSPPPAKKGKKGKGKVVSRGGAKSKPAGPAPSRPQKVQKTDAPDIETTTLRRSNRPARGAKR</sequence>
<dbReference type="SUPFAM" id="SSF49879">
    <property type="entry name" value="SMAD/FHA domain"/>
    <property type="match status" value="1"/>
</dbReference>
<dbReference type="GO" id="GO:0005524">
    <property type="term" value="F:ATP binding"/>
    <property type="evidence" value="ECO:0007669"/>
    <property type="project" value="UniProtKB-UniRule"/>
</dbReference>
<feature type="region of interest" description="Disordered" evidence="8">
    <location>
        <begin position="462"/>
        <end position="482"/>
    </location>
</feature>
<dbReference type="InterPro" id="IPR008271">
    <property type="entry name" value="Ser/Thr_kinase_AS"/>
</dbReference>
<feature type="binding site" evidence="7">
    <location>
        <position position="180"/>
    </location>
    <ligand>
        <name>ATP</name>
        <dbReference type="ChEBI" id="CHEBI:30616"/>
    </ligand>
</feature>
<feature type="non-terminal residue" evidence="11">
    <location>
        <position position="668"/>
    </location>
</feature>
<evidence type="ECO:0000256" key="7">
    <source>
        <dbReference type="PROSITE-ProRule" id="PRU10141"/>
    </source>
</evidence>
<dbReference type="InterPro" id="IPR011009">
    <property type="entry name" value="Kinase-like_dom_sf"/>
</dbReference>
<accession>A0AAD6SJA9</accession>
<comment type="similarity">
    <text evidence="1">Belongs to the protein kinase superfamily. CAMK Ser/Thr protein kinase family. CHEK2 subfamily.</text>
</comment>
<comment type="caution">
    <text evidence="11">The sequence shown here is derived from an EMBL/GenBank/DDBJ whole genome shotgun (WGS) entry which is preliminary data.</text>
</comment>
<feature type="region of interest" description="Disordered" evidence="8">
    <location>
        <begin position="1"/>
        <end position="22"/>
    </location>
</feature>
<evidence type="ECO:0000256" key="4">
    <source>
        <dbReference type="ARBA" id="ARBA00022741"/>
    </source>
</evidence>
<dbReference type="GO" id="GO:0004674">
    <property type="term" value="F:protein serine/threonine kinase activity"/>
    <property type="evidence" value="ECO:0007669"/>
    <property type="project" value="UniProtKB-KW"/>
</dbReference>
<evidence type="ECO:0000256" key="8">
    <source>
        <dbReference type="SAM" id="MobiDB-lite"/>
    </source>
</evidence>
<dbReference type="Gene3D" id="3.30.200.20">
    <property type="entry name" value="Phosphorylase Kinase, domain 1"/>
    <property type="match status" value="1"/>
</dbReference>
<dbReference type="GO" id="GO:0005634">
    <property type="term" value="C:nucleus"/>
    <property type="evidence" value="ECO:0007669"/>
    <property type="project" value="TreeGrafter"/>
</dbReference>
<dbReference type="PROSITE" id="PS50011">
    <property type="entry name" value="PROTEIN_KINASE_DOM"/>
    <property type="match status" value="1"/>
</dbReference>
<dbReference type="Gene3D" id="2.60.200.20">
    <property type="match status" value="1"/>
</dbReference>
<reference evidence="11" key="1">
    <citation type="submission" date="2023-03" db="EMBL/GenBank/DDBJ databases">
        <title>Massive genome expansion in bonnet fungi (Mycena s.s.) driven by repeated elements and novel gene families across ecological guilds.</title>
        <authorList>
            <consortium name="Lawrence Berkeley National Laboratory"/>
            <person name="Harder C.B."/>
            <person name="Miyauchi S."/>
            <person name="Viragh M."/>
            <person name="Kuo A."/>
            <person name="Thoen E."/>
            <person name="Andreopoulos B."/>
            <person name="Lu D."/>
            <person name="Skrede I."/>
            <person name="Drula E."/>
            <person name="Henrissat B."/>
            <person name="Morin E."/>
            <person name="Kohler A."/>
            <person name="Barry K."/>
            <person name="LaButti K."/>
            <person name="Morin E."/>
            <person name="Salamov A."/>
            <person name="Lipzen A."/>
            <person name="Mereny Z."/>
            <person name="Hegedus B."/>
            <person name="Baldrian P."/>
            <person name="Stursova M."/>
            <person name="Weitz H."/>
            <person name="Taylor A."/>
            <person name="Grigoriev I.V."/>
            <person name="Nagy L.G."/>
            <person name="Martin F."/>
            <person name="Kauserud H."/>
        </authorList>
    </citation>
    <scope>NUCLEOTIDE SEQUENCE</scope>
    <source>
        <strain evidence="11">CBHHK200</strain>
    </source>
</reference>
<dbReference type="InterPro" id="IPR017441">
    <property type="entry name" value="Protein_kinase_ATP_BS"/>
</dbReference>
<dbReference type="CDD" id="cd00060">
    <property type="entry name" value="FHA"/>
    <property type="match status" value="1"/>
</dbReference>
<dbReference type="EMBL" id="JARJCM010000111">
    <property type="protein sequence ID" value="KAJ7028574.1"/>
    <property type="molecule type" value="Genomic_DNA"/>
</dbReference>
<dbReference type="InterPro" id="IPR000719">
    <property type="entry name" value="Prot_kinase_dom"/>
</dbReference>